<proteinExistence type="predicted"/>
<organism evidence="2 3">
    <name type="scientific">Pocillopora meandrina</name>
    <dbReference type="NCBI Taxonomy" id="46732"/>
    <lineage>
        <taxon>Eukaryota</taxon>
        <taxon>Metazoa</taxon>
        <taxon>Cnidaria</taxon>
        <taxon>Anthozoa</taxon>
        <taxon>Hexacorallia</taxon>
        <taxon>Scleractinia</taxon>
        <taxon>Astrocoeniina</taxon>
        <taxon>Pocilloporidae</taxon>
        <taxon>Pocillopora</taxon>
    </lineage>
</organism>
<protein>
    <submittedName>
        <fullName evidence="2">Uncharacterized protein</fullName>
    </submittedName>
</protein>
<sequence>MNVLVLVISIAVTAQTTAHARKIPLDQAPASGQQCLSCQGEDCNGEAPVTAHCSQECATMVDLGSSDQPTYDNPHIVKGCSEEIWFSQHGGCRNECFDERKIFGMQSGSKDWMCLYCCTGDMCNKVTPGINAGSRANKDSIVTTMLIIPLLHLIRVCML</sequence>
<feature type="signal peptide" evidence="1">
    <location>
        <begin position="1"/>
        <end position="20"/>
    </location>
</feature>
<name>A0AAU9WMV7_9CNID</name>
<feature type="chain" id="PRO_5043560988" evidence="1">
    <location>
        <begin position="21"/>
        <end position="159"/>
    </location>
</feature>
<dbReference type="AlphaFoldDB" id="A0AAU9WMV7"/>
<reference evidence="2 3" key="1">
    <citation type="submission" date="2022-05" db="EMBL/GenBank/DDBJ databases">
        <authorList>
            <consortium name="Genoscope - CEA"/>
            <person name="William W."/>
        </authorList>
    </citation>
    <scope>NUCLEOTIDE SEQUENCE [LARGE SCALE GENOMIC DNA]</scope>
</reference>
<dbReference type="Proteomes" id="UP001159428">
    <property type="component" value="Unassembled WGS sequence"/>
</dbReference>
<keyword evidence="1" id="KW-0732">Signal</keyword>
<dbReference type="EMBL" id="CALNXJ010000017">
    <property type="protein sequence ID" value="CAH3119511.1"/>
    <property type="molecule type" value="Genomic_DNA"/>
</dbReference>
<evidence type="ECO:0000313" key="3">
    <source>
        <dbReference type="Proteomes" id="UP001159428"/>
    </source>
</evidence>
<evidence type="ECO:0000256" key="1">
    <source>
        <dbReference type="SAM" id="SignalP"/>
    </source>
</evidence>
<gene>
    <name evidence="2" type="ORF">PMEA_00008320</name>
</gene>
<keyword evidence="3" id="KW-1185">Reference proteome</keyword>
<accession>A0AAU9WMV7</accession>
<comment type="caution">
    <text evidence="2">The sequence shown here is derived from an EMBL/GenBank/DDBJ whole genome shotgun (WGS) entry which is preliminary data.</text>
</comment>
<evidence type="ECO:0000313" key="2">
    <source>
        <dbReference type="EMBL" id="CAH3119511.1"/>
    </source>
</evidence>